<keyword evidence="4 6" id="KW-1133">Transmembrane helix</keyword>
<dbReference type="EC" id="2.3.2.3" evidence="6"/>
<dbReference type="EMBL" id="UHJJ01000003">
    <property type="protein sequence ID" value="SUQ13554.1"/>
    <property type="molecule type" value="Genomic_DNA"/>
</dbReference>
<evidence type="ECO:0000256" key="1">
    <source>
        <dbReference type="ARBA" id="ARBA00004651"/>
    </source>
</evidence>
<keyword evidence="5 6" id="KW-0472">Membrane</keyword>
<dbReference type="InterPro" id="IPR022791">
    <property type="entry name" value="L-PG_synthase/AglD"/>
</dbReference>
<dbReference type="GO" id="GO:0046677">
    <property type="term" value="P:response to antibiotic"/>
    <property type="evidence" value="ECO:0007669"/>
    <property type="project" value="UniProtKB-KW"/>
</dbReference>
<dbReference type="Pfam" id="PF03706">
    <property type="entry name" value="LPG_synthase_TM"/>
    <property type="match status" value="1"/>
</dbReference>
<proteinExistence type="inferred from homology"/>
<evidence type="ECO:0000256" key="6">
    <source>
        <dbReference type="RuleBase" id="RU363042"/>
    </source>
</evidence>
<reference evidence="8" key="1">
    <citation type="submission" date="2017-07" db="EMBL/GenBank/DDBJ databases">
        <authorList>
            <person name="Varghese N."/>
            <person name="Submissions S."/>
        </authorList>
    </citation>
    <scope>NUCLEOTIDE SEQUENCE [LARGE SCALE GENOMIC DNA]</scope>
    <source>
        <strain evidence="8">NLAE-zl-C134</strain>
    </source>
</reference>
<dbReference type="GO" id="GO:0006629">
    <property type="term" value="P:lipid metabolic process"/>
    <property type="evidence" value="ECO:0007669"/>
    <property type="project" value="UniProtKB-KW"/>
</dbReference>
<dbReference type="PANTHER" id="PTHR37693">
    <property type="entry name" value="PHOSPHATIDYLGLYCEROL LYSYLTRANSFERASE"/>
    <property type="match status" value="1"/>
</dbReference>
<evidence type="ECO:0000256" key="2">
    <source>
        <dbReference type="ARBA" id="ARBA00022475"/>
    </source>
</evidence>
<evidence type="ECO:0000313" key="8">
    <source>
        <dbReference type="Proteomes" id="UP000254051"/>
    </source>
</evidence>
<dbReference type="GO" id="GO:0005886">
    <property type="term" value="C:plasma membrane"/>
    <property type="evidence" value="ECO:0007669"/>
    <property type="project" value="UniProtKB-SubCell"/>
</dbReference>
<dbReference type="OrthoDB" id="1770457at2"/>
<gene>
    <name evidence="6" type="primary">mprF</name>
    <name evidence="7" type="ORF">SAMN05216529_103284</name>
</gene>
<accession>A0A315ZZ80</accession>
<feature type="transmembrane region" description="Helical" evidence="6">
    <location>
        <begin position="166"/>
        <end position="186"/>
    </location>
</feature>
<keyword evidence="2" id="KW-1003">Cell membrane</keyword>
<dbReference type="RefSeq" id="WP_109709534.1">
    <property type="nucleotide sequence ID" value="NZ_QGDS01000003.1"/>
</dbReference>
<comment type="function">
    <text evidence="6">Catalyzes the transfer of a lysyl group from L-lysyl-tRNA(Lys) to membrane-bound phosphatidylglycerol (PG), which produces lysylphosphatidylglycerol (LPG), a major component of the bacterial membrane with a positive net charge. LPG synthesis contributes to bacterial virulence as it is involved in the resistance mechanism against cationic antimicrobial peptides (CAMP) produces by the host's immune system (defensins, cathelicidins) and by the competing microorganisms.</text>
</comment>
<keyword evidence="6" id="KW-0443">Lipid metabolism</keyword>
<evidence type="ECO:0000256" key="4">
    <source>
        <dbReference type="ARBA" id="ARBA00022989"/>
    </source>
</evidence>
<name>A0A315ZZ80_9FIRM</name>
<dbReference type="PANTHER" id="PTHR37693:SF1">
    <property type="entry name" value="INTEGRAL MEMBRANE PROTEIN"/>
    <property type="match status" value="1"/>
</dbReference>
<feature type="transmembrane region" description="Helical" evidence="6">
    <location>
        <begin position="233"/>
        <end position="255"/>
    </location>
</feature>
<evidence type="ECO:0000256" key="3">
    <source>
        <dbReference type="ARBA" id="ARBA00022692"/>
    </source>
</evidence>
<organism evidence="7 8">
    <name type="scientific">Faecalicatena contorta</name>
    <dbReference type="NCBI Taxonomy" id="39482"/>
    <lineage>
        <taxon>Bacteria</taxon>
        <taxon>Bacillati</taxon>
        <taxon>Bacillota</taxon>
        <taxon>Clostridia</taxon>
        <taxon>Lachnospirales</taxon>
        <taxon>Lachnospiraceae</taxon>
        <taxon>Faecalicatena</taxon>
    </lineage>
</organism>
<comment type="similarity">
    <text evidence="6">Belongs to the LPG synthase family.</text>
</comment>
<protein>
    <recommendedName>
        <fullName evidence="6">Phosphatidylglycerol lysyltransferase</fullName>
        <ecNumber evidence="6">2.3.2.3</ecNumber>
    </recommendedName>
    <alternativeName>
        <fullName evidence="6">Lysylphosphatidylglycerol synthase</fullName>
    </alternativeName>
</protein>
<comment type="subcellular location">
    <subcellularLocation>
        <location evidence="1 6">Cell membrane</location>
        <topology evidence="1 6">Multi-pass membrane protein</topology>
    </subcellularLocation>
</comment>
<keyword evidence="6" id="KW-0808">Transferase</keyword>
<evidence type="ECO:0000256" key="5">
    <source>
        <dbReference type="ARBA" id="ARBA00023136"/>
    </source>
</evidence>
<feature type="transmembrane region" description="Helical" evidence="6">
    <location>
        <begin position="126"/>
        <end position="146"/>
    </location>
</feature>
<dbReference type="Proteomes" id="UP000254051">
    <property type="component" value="Unassembled WGS sequence"/>
</dbReference>
<feature type="transmembrane region" description="Helical" evidence="6">
    <location>
        <begin position="93"/>
        <end position="114"/>
    </location>
</feature>
<feature type="transmembrane region" description="Helical" evidence="6">
    <location>
        <begin position="311"/>
        <end position="331"/>
    </location>
</feature>
<comment type="catalytic activity">
    <reaction evidence="6">
        <text>L-lysyl-tRNA(Lys) + a 1,2-diacyl-sn-glycero-3-phospho-(1'-sn-glycerol) = a 1,2-diacyl-sn-glycero-3-phospho-1'-(3'-O-L-lysyl)-sn-glycerol + tRNA(Lys)</text>
        <dbReference type="Rhea" id="RHEA:10668"/>
        <dbReference type="Rhea" id="RHEA-COMP:9696"/>
        <dbReference type="Rhea" id="RHEA-COMP:9697"/>
        <dbReference type="ChEBI" id="CHEBI:64716"/>
        <dbReference type="ChEBI" id="CHEBI:75792"/>
        <dbReference type="ChEBI" id="CHEBI:78442"/>
        <dbReference type="ChEBI" id="CHEBI:78529"/>
        <dbReference type="EC" id="2.3.2.3"/>
    </reaction>
</comment>
<dbReference type="GO" id="GO:0050071">
    <property type="term" value="F:phosphatidylglycerol lysyltransferase activity"/>
    <property type="evidence" value="ECO:0007669"/>
    <property type="project" value="UniProtKB-EC"/>
</dbReference>
<evidence type="ECO:0000313" key="7">
    <source>
        <dbReference type="EMBL" id="SUQ13554.1"/>
    </source>
</evidence>
<keyword evidence="8" id="KW-1185">Reference proteome</keyword>
<keyword evidence="3 6" id="KW-0812">Transmembrane</keyword>
<feature type="transmembrane region" description="Helical" evidence="6">
    <location>
        <begin position="51"/>
        <end position="73"/>
    </location>
</feature>
<sequence>MKEKSKKIKNYDVLIKNIWKPVFLILVIFIAYMVLKDSWFDIWAELKKTSFPVIAGVFLCSILYNCFDGAAIAKLLRSYDDKFPWYEGILCSLYYSFFRVVTFGSGTAAAGMYYVRKRGIPVSRSLGVFTLNYVVQRVAVCLYFIFTFLGNYKVMNHYFSNYKAFMIFGVLLAVLIVTALIMACICEPLHNWVFSRSEKIIRREKQKKKIVEWRENAVIIRCEANRLLKNKKLLLEILLLNFLKLSAWFLIPAVIFYRMDFLNLPLLIGTTSMMLALAGVIPAPGGVGAVEFVFISLFTPLTGNVEAASGMLIYRFSTYIFPFMLGSLAALRNSRLFGKKIKKDTNELWE</sequence>
<dbReference type="AlphaFoldDB" id="A0A315ZZ80"/>
<feature type="transmembrane region" description="Helical" evidence="6">
    <location>
        <begin position="18"/>
        <end position="35"/>
    </location>
</feature>
<keyword evidence="6" id="KW-0046">Antibiotic resistance</keyword>